<comment type="caution">
    <text evidence="3">The sequence shown here is derived from an EMBL/GenBank/DDBJ whole genome shotgun (WGS) entry which is preliminary data.</text>
</comment>
<dbReference type="SUPFAM" id="SSF53474">
    <property type="entry name" value="alpha/beta-Hydrolases"/>
    <property type="match status" value="1"/>
</dbReference>
<evidence type="ECO:0000313" key="3">
    <source>
        <dbReference type="EMBL" id="RMN97567.1"/>
    </source>
</evidence>
<proteinExistence type="predicted"/>
<feature type="domain" description="Alpha/beta hydrolase fold-3" evidence="2">
    <location>
        <begin position="117"/>
        <end position="323"/>
    </location>
</feature>
<accession>A0A3M3RMA1</accession>
<dbReference type="Proteomes" id="UP000278062">
    <property type="component" value="Unassembled WGS sequence"/>
</dbReference>
<evidence type="ECO:0000256" key="1">
    <source>
        <dbReference type="ARBA" id="ARBA00022801"/>
    </source>
</evidence>
<dbReference type="PANTHER" id="PTHR48081">
    <property type="entry name" value="AB HYDROLASE SUPERFAMILY PROTEIN C4A8.06C"/>
    <property type="match status" value="1"/>
</dbReference>
<dbReference type="GO" id="GO:0016787">
    <property type="term" value="F:hydrolase activity"/>
    <property type="evidence" value="ECO:0007669"/>
    <property type="project" value="UniProtKB-KW"/>
</dbReference>
<dbReference type="AlphaFoldDB" id="A0A3M3RMA1"/>
<gene>
    <name evidence="3" type="ORF">ALQ49_04299</name>
</gene>
<sequence length="349" mass="38287">MIASQVLAKASSVLAFAYVSLIREQKLDIKKRWPSSEQELVEVRRFNKTLARLPRFQVRNRLTPRLIQALLRAAQIGRALKPVKHDLRIETTIVSTGNVPVSVRIIRPKGKPKGVVFDIHGGGWLIGNAQMNDDLNIGIVNACNVAVVSVDYRLALSTPVEGLMDDCFSAACWLLGSDCKEFAGLPVIVVGESAGGHLAAATLLKLKARPDLLKRVVGTVLYYGVYDLTGTKSVRTAGPETLVLDGPGMVGAMRLLAPDRSDEKRREPPLSPLYGDLTDLPPALMFVGELDPLLDDTLEMAARWQNSADVEMHLLPESPHGFIHFPTALARKVLARSHEWINARMEGRP</sequence>
<dbReference type="Gene3D" id="3.40.50.1820">
    <property type="entry name" value="alpha/beta hydrolase"/>
    <property type="match status" value="1"/>
</dbReference>
<dbReference type="InterPro" id="IPR013094">
    <property type="entry name" value="AB_hydrolase_3"/>
</dbReference>
<dbReference type="EMBL" id="RBPL01000061">
    <property type="protein sequence ID" value="RMN97567.1"/>
    <property type="molecule type" value="Genomic_DNA"/>
</dbReference>
<organism evidence="3 4">
    <name type="scientific">Pseudomonas syringae pv. apii</name>
    <dbReference type="NCBI Taxonomy" id="81036"/>
    <lineage>
        <taxon>Bacteria</taxon>
        <taxon>Pseudomonadati</taxon>
        <taxon>Pseudomonadota</taxon>
        <taxon>Gammaproteobacteria</taxon>
        <taxon>Pseudomonadales</taxon>
        <taxon>Pseudomonadaceae</taxon>
        <taxon>Pseudomonas</taxon>
    </lineage>
</organism>
<dbReference type="PANTHER" id="PTHR48081:SF8">
    <property type="entry name" value="ALPHA_BETA HYDROLASE FOLD-3 DOMAIN-CONTAINING PROTEIN-RELATED"/>
    <property type="match status" value="1"/>
</dbReference>
<dbReference type="InterPro" id="IPR050300">
    <property type="entry name" value="GDXG_lipolytic_enzyme"/>
</dbReference>
<dbReference type="Pfam" id="PF07859">
    <property type="entry name" value="Abhydrolase_3"/>
    <property type="match status" value="1"/>
</dbReference>
<keyword evidence="1 3" id="KW-0378">Hydrolase</keyword>
<evidence type="ECO:0000313" key="4">
    <source>
        <dbReference type="Proteomes" id="UP000278062"/>
    </source>
</evidence>
<dbReference type="InterPro" id="IPR029058">
    <property type="entry name" value="AB_hydrolase_fold"/>
</dbReference>
<evidence type="ECO:0000259" key="2">
    <source>
        <dbReference type="Pfam" id="PF07859"/>
    </source>
</evidence>
<name>A0A3M3RMA1_9PSED</name>
<reference evidence="3 4" key="1">
    <citation type="submission" date="2018-08" db="EMBL/GenBank/DDBJ databases">
        <title>Recombination of ecologically and evolutionarily significant loci maintains genetic cohesion in the Pseudomonas syringae species complex.</title>
        <authorList>
            <person name="Dillon M."/>
            <person name="Thakur S."/>
            <person name="Almeida R.N.D."/>
            <person name="Weir B.S."/>
            <person name="Guttman D.S."/>
        </authorList>
    </citation>
    <scope>NUCLEOTIDE SEQUENCE [LARGE SCALE GENOMIC DNA]</scope>
    <source>
        <strain evidence="3 4">1089_5</strain>
    </source>
</reference>
<protein>
    <submittedName>
        <fullName evidence="3">Alpha/beta hydrolase fold-3</fullName>
    </submittedName>
</protein>